<name>A0A8K0J7A5_9HYPO</name>
<dbReference type="GO" id="GO:1990429">
    <property type="term" value="C:peroxisomal importomer complex"/>
    <property type="evidence" value="ECO:0007669"/>
    <property type="project" value="TreeGrafter"/>
</dbReference>
<keyword evidence="2" id="KW-0811">Translocation</keyword>
<evidence type="ECO:0000313" key="10">
    <source>
        <dbReference type="EMBL" id="KAG5924789.1"/>
    </source>
</evidence>
<dbReference type="AlphaFoldDB" id="A0A8K0J7A5"/>
<evidence type="ECO:0000256" key="1">
    <source>
        <dbReference type="ARBA" id="ARBA00005443"/>
    </source>
</evidence>
<evidence type="ECO:0000256" key="7">
    <source>
        <dbReference type="RuleBase" id="RU367032"/>
    </source>
</evidence>
<evidence type="ECO:0000256" key="4">
    <source>
        <dbReference type="ARBA" id="ARBA00029502"/>
    </source>
</evidence>
<feature type="compositionally biased region" description="Polar residues" evidence="8">
    <location>
        <begin position="10"/>
        <end position="19"/>
    </location>
</feature>
<dbReference type="GO" id="GO:0016560">
    <property type="term" value="P:protein import into peroxisome matrix, docking"/>
    <property type="evidence" value="ECO:0007669"/>
    <property type="project" value="UniProtKB-UniRule"/>
</dbReference>
<feature type="compositionally biased region" description="Low complexity" evidence="8">
    <location>
        <begin position="86"/>
        <end position="103"/>
    </location>
</feature>
<comment type="subcellular location">
    <subcellularLocation>
        <location evidence="6 7">Peroxisome membrane</location>
    </subcellularLocation>
</comment>
<evidence type="ECO:0000259" key="9">
    <source>
        <dbReference type="Pfam" id="PF04695"/>
    </source>
</evidence>
<feature type="domain" description="Peroxisome membrane anchor protein Pex14p N-terminal" evidence="9">
    <location>
        <begin position="36"/>
        <end position="81"/>
    </location>
</feature>
<organism evidence="10 11">
    <name type="scientific">Claviceps africana</name>
    <dbReference type="NCBI Taxonomy" id="83212"/>
    <lineage>
        <taxon>Eukaryota</taxon>
        <taxon>Fungi</taxon>
        <taxon>Dikarya</taxon>
        <taxon>Ascomycota</taxon>
        <taxon>Pezizomycotina</taxon>
        <taxon>Sordariomycetes</taxon>
        <taxon>Hypocreomycetidae</taxon>
        <taxon>Hypocreales</taxon>
        <taxon>Clavicipitaceae</taxon>
        <taxon>Claviceps</taxon>
    </lineage>
</organism>
<dbReference type="Gene3D" id="1.10.10.10">
    <property type="entry name" value="Winged helix-like DNA-binding domain superfamily/Winged helix DNA-binding domain"/>
    <property type="match status" value="1"/>
</dbReference>
<sequence>MSDSEDKSDSTAVMPSSQRGAARPDVEQEPPVQQDTRPDQLAIARRFLQEAHVKASPREKKTEFLQSKGLGASDIEKLLAEDAEQSTDAAAAAAATASSLSSQNGTEKSPEAKTAQPSTPPSQGPPQQHRPNASNDRPPIVTYPEFLVKPERQPPLVTRNGIISTLYAFAGLSTILYGTSKYLVGPMVDNLTDARTELHRVAAQRLDTLVTQLESIVSVVPSVATATASRAEHDDSDEDPTEMFHRDVGTQTAPLFDQDIPSTAARPADETASKRQADRLTSLTKTLSVLKDQFRSQSEGFEDIKTLLDVFRDDLDGMAYGGATALMAGYDFYGTSRKKEPEDEIRKVRDSIRRVKGLLLSTRNFPASMR</sequence>
<feature type="compositionally biased region" description="Basic and acidic residues" evidence="8">
    <location>
        <begin position="47"/>
        <end position="63"/>
    </location>
</feature>
<comment type="caution">
    <text evidence="10">The sequence shown here is derived from an EMBL/GenBank/DDBJ whole genome shotgun (WGS) entry which is preliminary data.</text>
</comment>
<keyword evidence="7" id="KW-0472">Membrane</keyword>
<evidence type="ECO:0000313" key="11">
    <source>
        <dbReference type="Proteomes" id="UP000811619"/>
    </source>
</evidence>
<dbReference type="EMBL" id="SRPY01000405">
    <property type="protein sequence ID" value="KAG5924789.1"/>
    <property type="molecule type" value="Genomic_DNA"/>
</dbReference>
<feature type="region of interest" description="Disordered" evidence="8">
    <location>
        <begin position="1"/>
        <end position="140"/>
    </location>
</feature>
<dbReference type="Pfam" id="PF04695">
    <property type="entry name" value="Pex14_N"/>
    <property type="match status" value="1"/>
</dbReference>
<dbReference type="OrthoDB" id="441517at2759"/>
<dbReference type="Proteomes" id="UP000811619">
    <property type="component" value="Unassembled WGS sequence"/>
</dbReference>
<proteinExistence type="inferred from homology"/>
<dbReference type="GO" id="GO:0005778">
    <property type="term" value="C:peroxisomal membrane"/>
    <property type="evidence" value="ECO:0007669"/>
    <property type="project" value="UniProtKB-SubCell"/>
</dbReference>
<dbReference type="InterPro" id="IPR006785">
    <property type="entry name" value="Pex14_N"/>
</dbReference>
<keyword evidence="11" id="KW-1185">Reference proteome</keyword>
<protein>
    <recommendedName>
        <fullName evidence="4 7">Peroxisomal membrane protein PEX14</fullName>
    </recommendedName>
    <alternativeName>
        <fullName evidence="5 7">Peroxin-14</fullName>
    </alternativeName>
</protein>
<evidence type="ECO:0000256" key="6">
    <source>
        <dbReference type="ARBA" id="ARBA00046271"/>
    </source>
</evidence>
<comment type="similarity">
    <text evidence="1 7">Belongs to the peroxin-14 family.</text>
</comment>
<comment type="function">
    <text evidence="7">Component of the PEX13-PEX14 docking complex, a translocon channel that specifically mediates the import of peroxisomal cargo proteins bound to PEX5 receptor. The PEX13-PEX14 docking complex forms a large import pore which can be opened to a diameter of about 9 nm. Mechanistically, PEX5 receptor along with cargo proteins associates with the PEX14 subunit of the PEX13-PEX14 docking complex in the cytosol, leading to the insertion of the receptor into the organelle membrane with the concomitant translocation of the cargo into the peroxisome matrix.</text>
</comment>
<evidence type="ECO:0000256" key="2">
    <source>
        <dbReference type="ARBA" id="ARBA00023010"/>
    </source>
</evidence>
<evidence type="ECO:0000256" key="3">
    <source>
        <dbReference type="ARBA" id="ARBA00023140"/>
    </source>
</evidence>
<evidence type="ECO:0000256" key="5">
    <source>
        <dbReference type="ARBA" id="ARBA00029691"/>
    </source>
</evidence>
<gene>
    <name evidence="10" type="ORF">E4U42_004547</name>
</gene>
<reference evidence="10" key="1">
    <citation type="journal article" date="2020" name="bioRxiv">
        <title>Whole genome comparisons of ergot fungi reveals the divergence and evolution of species within the genus Claviceps are the result of varying mechanisms driving genome evolution and host range expansion.</title>
        <authorList>
            <person name="Wyka S.A."/>
            <person name="Mondo S.J."/>
            <person name="Liu M."/>
            <person name="Dettman J."/>
            <person name="Nalam V."/>
            <person name="Broders K.D."/>
        </authorList>
    </citation>
    <scope>NUCLEOTIDE SEQUENCE</scope>
    <source>
        <strain evidence="10">CCC 489</strain>
    </source>
</reference>
<dbReference type="InterPro" id="IPR036388">
    <property type="entry name" value="WH-like_DNA-bd_sf"/>
</dbReference>
<keyword evidence="7" id="KW-0653">Protein transport</keyword>
<dbReference type="InterPro" id="IPR025655">
    <property type="entry name" value="PEX14"/>
</dbReference>
<dbReference type="PANTHER" id="PTHR23058">
    <property type="entry name" value="PEROXISOMAL MEMBRANE PROTEIN PEX14"/>
    <property type="match status" value="1"/>
</dbReference>
<dbReference type="PANTHER" id="PTHR23058:SF5">
    <property type="entry name" value="PEROXISOMAL MEMBRANE PROTEIN PEX14"/>
    <property type="match status" value="1"/>
</dbReference>
<evidence type="ECO:0000256" key="8">
    <source>
        <dbReference type="SAM" id="MobiDB-lite"/>
    </source>
</evidence>
<keyword evidence="7" id="KW-0813">Transport</keyword>
<accession>A0A8K0J7A5</accession>
<dbReference type="GO" id="GO:0005102">
    <property type="term" value="F:signaling receptor binding"/>
    <property type="evidence" value="ECO:0007669"/>
    <property type="project" value="TreeGrafter"/>
</dbReference>
<keyword evidence="3 7" id="KW-0576">Peroxisome</keyword>